<dbReference type="InterPro" id="IPR010730">
    <property type="entry name" value="HET"/>
</dbReference>
<feature type="domain" description="Heterokaryon incompatibility" evidence="1">
    <location>
        <begin position="163"/>
        <end position="293"/>
    </location>
</feature>
<evidence type="ECO:0000259" key="1">
    <source>
        <dbReference type="Pfam" id="PF06985"/>
    </source>
</evidence>
<dbReference type="OrthoDB" id="3553147at2759"/>
<keyword evidence="3" id="KW-1185">Reference proteome</keyword>
<sequence>MAFPNSDLRTSRGLSTVSMQHRRNSVDLEQYSARPGFLSLDRSGCGSRQLHALQDEWDRGWRQATTSLDLQHSTDVFKHDSDVGVLRKSRLWAILDIASVNRHYPSFANAQECIFDIINKMPSPHKPLKSGSIRTLSLHPGTETEVVHCKLSEVSINESAGSYDVFSYCWGPPSQPKKILFLDNRPIVVSDTLFTLLRHYRNATTAGTHWIDGLCMRQDDNEEKNEQIPLMSSIYSQGRRVNIWLGADEDDSGYVLDQVSGAQIEEMTRHRFLRGLDRLLQRPWFGRSWIIQELVLAPPNALVLRSGQRSCSWEVFSNLIQDLRNPESTAIGDAIDARLAKLNTPGAWGATAMLRDSMVNTRIALYQRMHSSTVEDLIRQRNSRLSGNSHYDLPALWAVTRRSNATNPRDHIYSMLGMVEAKQYPNFKVDYNKTVWQVHVDATLLALEEGHPRSVYLLLYYFPVTGPRMRQLLPSWTVNFLFRKSEWGELVLENDHKWIAPDARRRRPIQVDRKKNRVTVRGSIVDRVVSRLDLPLLADTTRILTAFEERSQRFFKFTEFFLKAYGLYEAHDKTGSVWGRESFLASILSMPKAQTHKNVLEHYDKTENIPTEEQFRGYIQEARIAYAASKKKQLLELYQKWAGVAFNLIQVLQRSAEMNVCIFFTSSGLCGLGISGIRPGSVVSVLFHDEPDWREVPYEVELNDDGTYSMVSVAWVSTGWRRLCKHRRTLGPRDITFS</sequence>
<gene>
    <name evidence="2" type="ORF">CC86DRAFT_105448</name>
</gene>
<dbReference type="PANTHER" id="PTHR24148">
    <property type="entry name" value="ANKYRIN REPEAT DOMAIN-CONTAINING PROTEIN 39 HOMOLOG-RELATED"/>
    <property type="match status" value="1"/>
</dbReference>
<organism evidence="2 3">
    <name type="scientific">Ophiobolus disseminans</name>
    <dbReference type="NCBI Taxonomy" id="1469910"/>
    <lineage>
        <taxon>Eukaryota</taxon>
        <taxon>Fungi</taxon>
        <taxon>Dikarya</taxon>
        <taxon>Ascomycota</taxon>
        <taxon>Pezizomycotina</taxon>
        <taxon>Dothideomycetes</taxon>
        <taxon>Pleosporomycetidae</taxon>
        <taxon>Pleosporales</taxon>
        <taxon>Pleosporineae</taxon>
        <taxon>Phaeosphaeriaceae</taxon>
        <taxon>Ophiobolus</taxon>
    </lineage>
</organism>
<dbReference type="AlphaFoldDB" id="A0A6A6ZKV1"/>
<proteinExistence type="predicted"/>
<reference evidence="2" key="1">
    <citation type="journal article" date="2020" name="Stud. Mycol.">
        <title>101 Dothideomycetes genomes: a test case for predicting lifestyles and emergence of pathogens.</title>
        <authorList>
            <person name="Haridas S."/>
            <person name="Albert R."/>
            <person name="Binder M."/>
            <person name="Bloem J."/>
            <person name="Labutti K."/>
            <person name="Salamov A."/>
            <person name="Andreopoulos B."/>
            <person name="Baker S."/>
            <person name="Barry K."/>
            <person name="Bills G."/>
            <person name="Bluhm B."/>
            <person name="Cannon C."/>
            <person name="Castanera R."/>
            <person name="Culley D."/>
            <person name="Daum C."/>
            <person name="Ezra D."/>
            <person name="Gonzalez J."/>
            <person name="Henrissat B."/>
            <person name="Kuo A."/>
            <person name="Liang C."/>
            <person name="Lipzen A."/>
            <person name="Lutzoni F."/>
            <person name="Magnuson J."/>
            <person name="Mondo S."/>
            <person name="Nolan M."/>
            <person name="Ohm R."/>
            <person name="Pangilinan J."/>
            <person name="Park H.-J."/>
            <person name="Ramirez L."/>
            <person name="Alfaro M."/>
            <person name="Sun H."/>
            <person name="Tritt A."/>
            <person name="Yoshinaga Y."/>
            <person name="Zwiers L.-H."/>
            <person name="Turgeon B."/>
            <person name="Goodwin S."/>
            <person name="Spatafora J."/>
            <person name="Crous P."/>
            <person name="Grigoriev I."/>
        </authorList>
    </citation>
    <scope>NUCLEOTIDE SEQUENCE</scope>
    <source>
        <strain evidence="2">CBS 113818</strain>
    </source>
</reference>
<dbReference type="InterPro" id="IPR052895">
    <property type="entry name" value="HetReg/Transcr_Mod"/>
</dbReference>
<dbReference type="EMBL" id="MU006237">
    <property type="protein sequence ID" value="KAF2821508.1"/>
    <property type="molecule type" value="Genomic_DNA"/>
</dbReference>
<dbReference type="PANTHER" id="PTHR24148:SF82">
    <property type="entry name" value="HETEROKARYON INCOMPATIBILITY DOMAIN-CONTAINING PROTEIN"/>
    <property type="match status" value="1"/>
</dbReference>
<evidence type="ECO:0000313" key="3">
    <source>
        <dbReference type="Proteomes" id="UP000799424"/>
    </source>
</evidence>
<accession>A0A6A6ZKV1</accession>
<protein>
    <recommendedName>
        <fullName evidence="1">Heterokaryon incompatibility domain-containing protein</fullName>
    </recommendedName>
</protein>
<dbReference type="Proteomes" id="UP000799424">
    <property type="component" value="Unassembled WGS sequence"/>
</dbReference>
<evidence type="ECO:0000313" key="2">
    <source>
        <dbReference type="EMBL" id="KAF2821508.1"/>
    </source>
</evidence>
<name>A0A6A6ZKV1_9PLEO</name>
<dbReference type="Pfam" id="PF06985">
    <property type="entry name" value="HET"/>
    <property type="match status" value="1"/>
</dbReference>